<gene>
    <name evidence="2" type="ORF">Uis1B_0431</name>
</gene>
<proteinExistence type="predicted"/>
<name>A0A2N5JBZ9_9BIFI</name>
<reference evidence="2 3" key="1">
    <citation type="submission" date="2017-07" db="EMBL/GenBank/DDBJ databases">
        <title>Bifidobacterium novel species.</title>
        <authorList>
            <person name="Lugli G.A."/>
            <person name="Milani C."/>
            <person name="Duranti S."/>
            <person name="Mangifesta M."/>
        </authorList>
    </citation>
    <scope>NUCLEOTIDE SEQUENCE [LARGE SCALE GENOMIC DNA]</scope>
    <source>
        <strain evidence="3">Uis1B</strain>
    </source>
</reference>
<dbReference type="AlphaFoldDB" id="A0A2N5JBZ9"/>
<sequence length="141" mass="16197">MHIYKGHNPKEVWYQYVTDNTDDPRRNGGENAPKCVHASSETKVSDPAIGDSMFGEPYNLWDAERGITIRRISATWLDTHASTEQKLRNVLSEARSTHVDELVIHDDRPRCDNPAYRSFSRRSLDAFRSMFERSGIACRLV</sequence>
<dbReference type="RefSeq" id="WP_101615143.1">
    <property type="nucleotide sequence ID" value="NZ_NMWU01000006.1"/>
</dbReference>
<evidence type="ECO:0000313" key="3">
    <source>
        <dbReference type="Proteomes" id="UP000235050"/>
    </source>
</evidence>
<protein>
    <submittedName>
        <fullName evidence="2">Uncharacterized protein</fullName>
    </submittedName>
</protein>
<organism evidence="2 3">
    <name type="scientific">Bifidobacterium margollesii</name>
    <dbReference type="NCBI Taxonomy" id="2020964"/>
    <lineage>
        <taxon>Bacteria</taxon>
        <taxon>Bacillati</taxon>
        <taxon>Actinomycetota</taxon>
        <taxon>Actinomycetes</taxon>
        <taxon>Bifidobacteriales</taxon>
        <taxon>Bifidobacteriaceae</taxon>
        <taxon>Bifidobacterium</taxon>
    </lineage>
</organism>
<keyword evidence="3" id="KW-1185">Reference proteome</keyword>
<feature type="region of interest" description="Disordered" evidence="1">
    <location>
        <begin position="19"/>
        <end position="50"/>
    </location>
</feature>
<evidence type="ECO:0000256" key="1">
    <source>
        <dbReference type="SAM" id="MobiDB-lite"/>
    </source>
</evidence>
<comment type="caution">
    <text evidence="2">The sequence shown here is derived from an EMBL/GenBank/DDBJ whole genome shotgun (WGS) entry which is preliminary data.</text>
</comment>
<accession>A0A2N5JBZ9</accession>
<dbReference type="Proteomes" id="UP000235050">
    <property type="component" value="Unassembled WGS sequence"/>
</dbReference>
<evidence type="ECO:0000313" key="2">
    <source>
        <dbReference type="EMBL" id="PLS31724.1"/>
    </source>
</evidence>
<dbReference type="OrthoDB" id="3234002at2"/>
<dbReference type="EMBL" id="NMWU01000006">
    <property type="protein sequence ID" value="PLS31724.1"/>
    <property type="molecule type" value="Genomic_DNA"/>
</dbReference>